<evidence type="ECO:0000313" key="1">
    <source>
        <dbReference type="EMBL" id="GBP24652.1"/>
    </source>
</evidence>
<accession>A0A4C1UFA1</accession>
<dbReference type="Proteomes" id="UP000299102">
    <property type="component" value="Unassembled WGS sequence"/>
</dbReference>
<evidence type="ECO:0000313" key="2">
    <source>
        <dbReference type="Proteomes" id="UP000299102"/>
    </source>
</evidence>
<comment type="caution">
    <text evidence="1">The sequence shown here is derived from an EMBL/GenBank/DDBJ whole genome shotgun (WGS) entry which is preliminary data.</text>
</comment>
<keyword evidence="2" id="KW-1185">Reference proteome</keyword>
<dbReference type="EMBL" id="BGZK01000164">
    <property type="protein sequence ID" value="GBP24652.1"/>
    <property type="molecule type" value="Genomic_DNA"/>
</dbReference>
<name>A0A4C1UFA1_EUMVA</name>
<proteinExistence type="predicted"/>
<organism evidence="1 2">
    <name type="scientific">Eumeta variegata</name>
    <name type="common">Bagworm moth</name>
    <name type="synonym">Eumeta japonica</name>
    <dbReference type="NCBI Taxonomy" id="151549"/>
    <lineage>
        <taxon>Eukaryota</taxon>
        <taxon>Metazoa</taxon>
        <taxon>Ecdysozoa</taxon>
        <taxon>Arthropoda</taxon>
        <taxon>Hexapoda</taxon>
        <taxon>Insecta</taxon>
        <taxon>Pterygota</taxon>
        <taxon>Neoptera</taxon>
        <taxon>Endopterygota</taxon>
        <taxon>Lepidoptera</taxon>
        <taxon>Glossata</taxon>
        <taxon>Ditrysia</taxon>
        <taxon>Tineoidea</taxon>
        <taxon>Psychidae</taxon>
        <taxon>Oiketicinae</taxon>
        <taxon>Eumeta</taxon>
    </lineage>
</organism>
<gene>
    <name evidence="1" type="ORF">EVAR_15858_1</name>
</gene>
<protein>
    <submittedName>
        <fullName evidence="1">Uncharacterized protein</fullName>
    </submittedName>
</protein>
<reference evidence="1 2" key="1">
    <citation type="journal article" date="2019" name="Commun. Biol.">
        <title>The bagworm genome reveals a unique fibroin gene that provides high tensile strength.</title>
        <authorList>
            <person name="Kono N."/>
            <person name="Nakamura H."/>
            <person name="Ohtoshi R."/>
            <person name="Tomita M."/>
            <person name="Numata K."/>
            <person name="Arakawa K."/>
        </authorList>
    </citation>
    <scope>NUCLEOTIDE SEQUENCE [LARGE SCALE GENOMIC DNA]</scope>
</reference>
<dbReference type="AlphaFoldDB" id="A0A4C1UFA1"/>
<sequence length="366" mass="42286">MNEIKLKKQIYKANVSDENVAKSHPRKSHTAMSLILSILNRLARMQRTIDASETRDICEGRTMWKFVVSGNPFREKAAHSLKSYQSNPSFTRSVTALIAPSQTHTSRRTLTPRKGSADRARHLSLRFRAFFTVDIKRHKGRESQRDNWRRTVIRIRPGVVKGRNRWRDGDRDLYRDGKRNWHHHNEILKRFECVASFLEGNKISNEEEIERMYRERRSEPSELSLTGRNGTIVLRNPKLWHNNKALATPSAKFDNKTRLRSRPNRGPYAEVILAECNKSYLFMSEVTRSSFVTDKLWLVYTRRRCACERLTAPQGGVRIETSSPQSVSGLTFISWSDAGVSLTDLHKINRAQDNCAQRRPPAEAAL</sequence>